<dbReference type="SUPFAM" id="SSF48498">
    <property type="entry name" value="Tetracyclin repressor-like, C-terminal domain"/>
    <property type="match status" value="1"/>
</dbReference>
<organism evidence="6 7">
    <name type="scientific">Streptomyces minutiscleroticus</name>
    <dbReference type="NCBI Taxonomy" id="68238"/>
    <lineage>
        <taxon>Bacteria</taxon>
        <taxon>Bacillati</taxon>
        <taxon>Actinomycetota</taxon>
        <taxon>Actinomycetes</taxon>
        <taxon>Kitasatosporales</taxon>
        <taxon>Streptomycetaceae</taxon>
        <taxon>Streptomyces</taxon>
    </lineage>
</organism>
<dbReference type="AlphaFoldDB" id="A0A918P4G3"/>
<dbReference type="PANTHER" id="PTHR30055">
    <property type="entry name" value="HTH-TYPE TRANSCRIPTIONAL REGULATOR RUTR"/>
    <property type="match status" value="1"/>
</dbReference>
<dbReference type="InterPro" id="IPR050109">
    <property type="entry name" value="HTH-type_TetR-like_transc_reg"/>
</dbReference>
<reference evidence="6" key="1">
    <citation type="journal article" date="2014" name="Int. J. Syst. Evol. Microbiol.">
        <title>Complete genome sequence of Corynebacterium casei LMG S-19264T (=DSM 44701T), isolated from a smear-ripened cheese.</title>
        <authorList>
            <consortium name="US DOE Joint Genome Institute (JGI-PGF)"/>
            <person name="Walter F."/>
            <person name="Albersmeier A."/>
            <person name="Kalinowski J."/>
            <person name="Ruckert C."/>
        </authorList>
    </citation>
    <scope>NUCLEOTIDE SEQUENCE</scope>
    <source>
        <strain evidence="6">JCM 4790</strain>
    </source>
</reference>
<dbReference type="EMBL" id="BMVU01000140">
    <property type="protein sequence ID" value="GGY19075.1"/>
    <property type="molecule type" value="Genomic_DNA"/>
</dbReference>
<keyword evidence="1" id="KW-0805">Transcription regulation</keyword>
<feature type="domain" description="HTH tetR-type" evidence="5">
    <location>
        <begin position="10"/>
        <end position="71"/>
    </location>
</feature>
<dbReference type="PROSITE" id="PS50977">
    <property type="entry name" value="HTH_TETR_2"/>
    <property type="match status" value="1"/>
</dbReference>
<dbReference type="InterPro" id="IPR001647">
    <property type="entry name" value="HTH_TetR"/>
</dbReference>
<dbReference type="Pfam" id="PF13305">
    <property type="entry name" value="TetR_C_33"/>
    <property type="match status" value="1"/>
</dbReference>
<dbReference type="GO" id="GO:0000976">
    <property type="term" value="F:transcription cis-regulatory region binding"/>
    <property type="evidence" value="ECO:0007669"/>
    <property type="project" value="TreeGrafter"/>
</dbReference>
<comment type="caution">
    <text evidence="6">The sequence shown here is derived from an EMBL/GenBank/DDBJ whole genome shotgun (WGS) entry which is preliminary data.</text>
</comment>
<protein>
    <recommendedName>
        <fullName evidence="5">HTH tetR-type domain-containing protein</fullName>
    </recommendedName>
</protein>
<dbReference type="InterPro" id="IPR009057">
    <property type="entry name" value="Homeodomain-like_sf"/>
</dbReference>
<evidence type="ECO:0000256" key="1">
    <source>
        <dbReference type="ARBA" id="ARBA00023015"/>
    </source>
</evidence>
<gene>
    <name evidence="6" type="ORF">GCM10010358_82550</name>
</gene>
<keyword evidence="3" id="KW-0804">Transcription</keyword>
<evidence type="ECO:0000256" key="4">
    <source>
        <dbReference type="PROSITE-ProRule" id="PRU00335"/>
    </source>
</evidence>
<evidence type="ECO:0000256" key="2">
    <source>
        <dbReference type="ARBA" id="ARBA00023125"/>
    </source>
</evidence>
<feature type="DNA-binding region" description="H-T-H motif" evidence="4">
    <location>
        <begin position="34"/>
        <end position="53"/>
    </location>
</feature>
<evidence type="ECO:0000259" key="5">
    <source>
        <dbReference type="PROSITE" id="PS50977"/>
    </source>
</evidence>
<dbReference type="PANTHER" id="PTHR30055:SF234">
    <property type="entry name" value="HTH-TYPE TRANSCRIPTIONAL REGULATOR BETI"/>
    <property type="match status" value="1"/>
</dbReference>
<proteinExistence type="predicted"/>
<dbReference type="Gene3D" id="1.10.357.10">
    <property type="entry name" value="Tetracycline Repressor, domain 2"/>
    <property type="match status" value="1"/>
</dbReference>
<accession>A0A918P4G3</accession>
<dbReference type="InterPro" id="IPR036271">
    <property type="entry name" value="Tet_transcr_reg_TetR-rel_C_sf"/>
</dbReference>
<keyword evidence="7" id="KW-1185">Reference proteome</keyword>
<keyword evidence="2 4" id="KW-0238">DNA-binding</keyword>
<dbReference type="GO" id="GO:0003700">
    <property type="term" value="F:DNA-binding transcription factor activity"/>
    <property type="evidence" value="ECO:0007669"/>
    <property type="project" value="TreeGrafter"/>
</dbReference>
<evidence type="ECO:0000256" key="3">
    <source>
        <dbReference type="ARBA" id="ARBA00023163"/>
    </source>
</evidence>
<dbReference type="SUPFAM" id="SSF46689">
    <property type="entry name" value="Homeodomain-like"/>
    <property type="match status" value="1"/>
</dbReference>
<reference evidence="6" key="2">
    <citation type="submission" date="2020-09" db="EMBL/GenBank/DDBJ databases">
        <authorList>
            <person name="Sun Q."/>
            <person name="Ohkuma M."/>
        </authorList>
    </citation>
    <scope>NUCLEOTIDE SEQUENCE</scope>
    <source>
        <strain evidence="6">JCM 4790</strain>
    </source>
</reference>
<name>A0A918P4G3_9ACTN</name>
<evidence type="ECO:0000313" key="6">
    <source>
        <dbReference type="EMBL" id="GGY19075.1"/>
    </source>
</evidence>
<evidence type="ECO:0000313" key="7">
    <source>
        <dbReference type="Proteomes" id="UP000619244"/>
    </source>
</evidence>
<sequence>MLRVGQVPGEGLRDRLLETALELASPGLTLAIPSLRAAARACGVSATAVYRYFASQGDLNRAILLRIDAAFVAAMTEADDPRLPPVERLRRLAAAYLEWGVAHPGLYQLRFESADQLGADYVYSGAADDVLGGIGQLARAAGADARVAAEDLWVGMHGVVSLRIHKPHMAWPDIETQVDRLFALWGFAN</sequence>
<dbReference type="InterPro" id="IPR025996">
    <property type="entry name" value="MT1864/Rv1816-like_C"/>
</dbReference>
<dbReference type="Proteomes" id="UP000619244">
    <property type="component" value="Unassembled WGS sequence"/>
</dbReference>